<gene>
    <name evidence="2" type="ORF">BDN71DRAFT_1503014</name>
</gene>
<evidence type="ECO:0000313" key="3">
    <source>
        <dbReference type="Proteomes" id="UP000807025"/>
    </source>
</evidence>
<reference evidence="2" key="1">
    <citation type="submission" date="2020-11" db="EMBL/GenBank/DDBJ databases">
        <authorList>
            <consortium name="DOE Joint Genome Institute"/>
            <person name="Ahrendt S."/>
            <person name="Riley R."/>
            <person name="Andreopoulos W."/>
            <person name="Labutti K."/>
            <person name="Pangilinan J."/>
            <person name="Ruiz-Duenas F.J."/>
            <person name="Barrasa J.M."/>
            <person name="Sanchez-Garcia M."/>
            <person name="Camarero S."/>
            <person name="Miyauchi S."/>
            <person name="Serrano A."/>
            <person name="Linde D."/>
            <person name="Babiker R."/>
            <person name="Drula E."/>
            <person name="Ayuso-Fernandez I."/>
            <person name="Pacheco R."/>
            <person name="Padilla G."/>
            <person name="Ferreira P."/>
            <person name="Barriuso J."/>
            <person name="Kellner H."/>
            <person name="Castanera R."/>
            <person name="Alfaro M."/>
            <person name="Ramirez L."/>
            <person name="Pisabarro A.G."/>
            <person name="Kuo A."/>
            <person name="Tritt A."/>
            <person name="Lipzen A."/>
            <person name="He G."/>
            <person name="Yan M."/>
            <person name="Ng V."/>
            <person name="Cullen D."/>
            <person name="Martin F."/>
            <person name="Rosso M.-N."/>
            <person name="Henrissat B."/>
            <person name="Hibbett D."/>
            <person name="Martinez A.T."/>
            <person name="Grigoriev I.V."/>
        </authorList>
    </citation>
    <scope>NUCLEOTIDE SEQUENCE</scope>
    <source>
        <strain evidence="2">ATCC 90797</strain>
    </source>
</reference>
<keyword evidence="3" id="KW-1185">Reference proteome</keyword>
<feature type="compositionally biased region" description="Polar residues" evidence="1">
    <location>
        <begin position="7"/>
        <end position="18"/>
    </location>
</feature>
<dbReference type="AlphaFoldDB" id="A0A9P6A9Q0"/>
<sequence>MAPRVHYTSSAARQCGSSDKSKSCTAHAFSIRSFERQVVRAWKHVTHAARHRQNRISMLPCDFVYVTDRRRSAIIYAPSMRHAN</sequence>
<feature type="region of interest" description="Disordered" evidence="1">
    <location>
        <begin position="1"/>
        <end position="22"/>
    </location>
</feature>
<evidence type="ECO:0000256" key="1">
    <source>
        <dbReference type="SAM" id="MobiDB-lite"/>
    </source>
</evidence>
<comment type="caution">
    <text evidence="2">The sequence shown here is derived from an EMBL/GenBank/DDBJ whole genome shotgun (WGS) entry which is preliminary data.</text>
</comment>
<dbReference type="Proteomes" id="UP000807025">
    <property type="component" value="Unassembled WGS sequence"/>
</dbReference>
<dbReference type="EMBL" id="MU154531">
    <property type="protein sequence ID" value="KAF9499681.1"/>
    <property type="molecule type" value="Genomic_DNA"/>
</dbReference>
<organism evidence="2 3">
    <name type="scientific">Pleurotus eryngii</name>
    <name type="common">Boletus of the steppes</name>
    <dbReference type="NCBI Taxonomy" id="5323"/>
    <lineage>
        <taxon>Eukaryota</taxon>
        <taxon>Fungi</taxon>
        <taxon>Dikarya</taxon>
        <taxon>Basidiomycota</taxon>
        <taxon>Agaricomycotina</taxon>
        <taxon>Agaricomycetes</taxon>
        <taxon>Agaricomycetidae</taxon>
        <taxon>Agaricales</taxon>
        <taxon>Pleurotineae</taxon>
        <taxon>Pleurotaceae</taxon>
        <taxon>Pleurotus</taxon>
    </lineage>
</organism>
<name>A0A9P6A9Q0_PLEER</name>
<evidence type="ECO:0000313" key="2">
    <source>
        <dbReference type="EMBL" id="KAF9499681.1"/>
    </source>
</evidence>
<protein>
    <submittedName>
        <fullName evidence="2">Uncharacterized protein</fullName>
    </submittedName>
</protein>
<proteinExistence type="predicted"/>
<dbReference type="OrthoDB" id="2864141at2759"/>
<accession>A0A9P6A9Q0</accession>